<dbReference type="KEGG" id="por:APT59_08025"/>
<reference evidence="1 2" key="1">
    <citation type="submission" date="2016-01" db="EMBL/GenBank/DDBJ databases">
        <title>Annotation of Pseudomonas oryzihabitans USDA-ARS-USMARC-56511.</title>
        <authorList>
            <person name="Harhay G.P."/>
            <person name="Harhay D.M."/>
            <person name="Smith T.P.L."/>
            <person name="Bono J.L."/>
            <person name="Heaton M.P."/>
            <person name="Clawson M.L."/>
            <person name="Chitko-Mckown C.G."/>
            <person name="Capik S.F."/>
            <person name="DeDonder K.D."/>
            <person name="Apley M.D."/>
            <person name="Lubbers B.V."/>
            <person name="White B.J."/>
            <person name="Larson R.L."/>
        </authorList>
    </citation>
    <scope>NUCLEOTIDE SEQUENCE [LARGE SCALE GENOMIC DNA]</scope>
    <source>
        <strain evidence="1 2">USDA-ARS-USMARC-56511</strain>
    </source>
</reference>
<gene>
    <name evidence="1" type="ORF">APT59_08025</name>
</gene>
<dbReference type="AlphaFoldDB" id="A0A0U4WN53"/>
<sequence>MADSIGALHQLLTELANPAGQSPSRPALEAMLDAVDALNHQPGVTDQLRADVHAAEQVGQLHIRQVPLSLLRLLLAMVQTEAGHE</sequence>
<organism evidence="1 2">
    <name type="scientific">Pseudomonas oryzihabitans</name>
    <dbReference type="NCBI Taxonomy" id="47885"/>
    <lineage>
        <taxon>Bacteria</taxon>
        <taxon>Pseudomonadati</taxon>
        <taxon>Pseudomonadota</taxon>
        <taxon>Gammaproteobacteria</taxon>
        <taxon>Pseudomonadales</taxon>
        <taxon>Pseudomonadaceae</taxon>
        <taxon>Pseudomonas</taxon>
    </lineage>
</organism>
<proteinExistence type="predicted"/>
<dbReference type="EMBL" id="CP013987">
    <property type="protein sequence ID" value="ALZ84163.1"/>
    <property type="molecule type" value="Genomic_DNA"/>
</dbReference>
<dbReference type="OrthoDB" id="6899965at2"/>
<dbReference type="RefSeq" id="WP_059314371.1">
    <property type="nucleotide sequence ID" value="NZ_CP013987.1"/>
</dbReference>
<evidence type="ECO:0000313" key="1">
    <source>
        <dbReference type="EMBL" id="ALZ84163.1"/>
    </source>
</evidence>
<name>A0A0U4WN53_9PSED</name>
<accession>A0A0U4WN53</accession>
<protein>
    <submittedName>
        <fullName evidence="1">Uncharacterized protein</fullName>
    </submittedName>
</protein>
<evidence type="ECO:0000313" key="2">
    <source>
        <dbReference type="Proteomes" id="UP000064137"/>
    </source>
</evidence>
<dbReference type="Proteomes" id="UP000064137">
    <property type="component" value="Chromosome"/>
</dbReference>